<keyword evidence="3" id="KW-1185">Reference proteome</keyword>
<keyword evidence="1" id="KW-0472">Membrane</keyword>
<evidence type="ECO:0000313" key="2">
    <source>
        <dbReference type="EMBL" id="AIY66581.1"/>
    </source>
</evidence>
<dbReference type="GO" id="GO:0005886">
    <property type="term" value="C:plasma membrane"/>
    <property type="evidence" value="ECO:0007669"/>
    <property type="project" value="UniProtKB-SubCell"/>
</dbReference>
<dbReference type="Gene3D" id="3.30.2420.10">
    <property type="entry name" value="TonB"/>
    <property type="match status" value="1"/>
</dbReference>
<dbReference type="SUPFAM" id="SSF74653">
    <property type="entry name" value="TolA/TonB C-terminal domain"/>
    <property type="match status" value="1"/>
</dbReference>
<dbReference type="GO" id="GO:0031992">
    <property type="term" value="F:energy transducer activity"/>
    <property type="evidence" value="ECO:0007669"/>
    <property type="project" value="InterPro"/>
</dbReference>
<organism evidence="2 3">
    <name type="scientific">Pseudoalteromonas piratica</name>
    <dbReference type="NCBI Taxonomy" id="1348114"/>
    <lineage>
        <taxon>Bacteria</taxon>
        <taxon>Pseudomonadati</taxon>
        <taxon>Pseudomonadota</taxon>
        <taxon>Gammaproteobacteria</taxon>
        <taxon>Alteromonadales</taxon>
        <taxon>Pseudoalteromonadaceae</taxon>
        <taxon>Pseudoalteromonas</taxon>
    </lineage>
</organism>
<evidence type="ECO:0000313" key="3">
    <source>
        <dbReference type="Proteomes" id="UP000030341"/>
    </source>
</evidence>
<dbReference type="AlphaFoldDB" id="A0A0A7EKJ4"/>
<gene>
    <name evidence="2" type="ORF">OM33_15670</name>
</gene>
<dbReference type="KEGG" id="pseo:OM33_15670"/>
<dbReference type="GO" id="GO:0015031">
    <property type="term" value="P:protein transport"/>
    <property type="evidence" value="ECO:0007669"/>
    <property type="project" value="UniProtKB-UniRule"/>
</dbReference>
<protein>
    <recommendedName>
        <fullName evidence="1">Protein TonB</fullName>
    </recommendedName>
</protein>
<keyword evidence="1" id="KW-0997">Cell inner membrane</keyword>
<dbReference type="HOGENOM" id="CLU_1925802_0_0_6"/>
<keyword evidence="1" id="KW-0813">Transport</keyword>
<dbReference type="RefSeq" id="WP_040134918.1">
    <property type="nucleotide sequence ID" value="NZ_CP009889.1"/>
</dbReference>
<reference evidence="2 3" key="1">
    <citation type="submission" date="2014-11" db="EMBL/GenBank/DDBJ databases">
        <title>Complete Genome Sequence of Pseudoalteromonas sp. Strain OCN003 Isolated from Kaneohe Bay, Oahu, Hawaii.</title>
        <authorList>
            <person name="Beurmann S."/>
            <person name="Videau P."/>
            <person name="Ushijima B."/>
            <person name="Smith A.M."/>
            <person name="Aeby G.S."/>
            <person name="Callahan S.M."/>
            <person name="Belcaid M."/>
        </authorList>
    </citation>
    <scope>NUCLEOTIDE SEQUENCE [LARGE SCALE GENOMIC DNA]</scope>
    <source>
        <strain evidence="2 3">OCN003</strain>
    </source>
</reference>
<sequence length="131" mass="14684">MYSLALALLLSLGSTEYGVKGCGDQSIEVLNEFQTSVEYLDSTPVIFEKGTLKLRGFLLGACSRINAKVQVEFDVSSNGEIENYKVIEAIPKRVADREVKRALYHAELLKSSFGSKKNKIIVHYFQFKNKT</sequence>
<evidence type="ECO:0000256" key="1">
    <source>
        <dbReference type="RuleBase" id="RU362123"/>
    </source>
</evidence>
<accession>A0A0A7EKJ4</accession>
<keyword evidence="1" id="KW-0653">Protein transport</keyword>
<dbReference type="PRINTS" id="PR01374">
    <property type="entry name" value="TONBPROTEIN"/>
</dbReference>
<dbReference type="Proteomes" id="UP000030341">
    <property type="component" value="Chromosome 2"/>
</dbReference>
<comment type="function">
    <text evidence="1">Interacts with outer membrane receptor proteins that carry out high-affinity binding and energy dependent uptake into the periplasmic space of specific substrates. It could act to transduce energy from the cytoplasmic membrane to specific energy-requiring processes in the outer membrane, resulting in the release into the periplasm of ligands bound by these outer membrane proteins.</text>
</comment>
<keyword evidence="1" id="KW-0812">Transmembrane</keyword>
<dbReference type="eggNOG" id="ENOG502ZIHH">
    <property type="taxonomic scope" value="Bacteria"/>
</dbReference>
<dbReference type="InterPro" id="IPR003538">
    <property type="entry name" value="TonB"/>
</dbReference>
<dbReference type="EMBL" id="CP009889">
    <property type="protein sequence ID" value="AIY66581.1"/>
    <property type="molecule type" value="Genomic_DNA"/>
</dbReference>
<proteinExistence type="inferred from homology"/>
<comment type="similarity">
    <text evidence="1">Belongs to the TonB family.</text>
</comment>
<dbReference type="GO" id="GO:0030288">
    <property type="term" value="C:outer membrane-bounded periplasmic space"/>
    <property type="evidence" value="ECO:0007669"/>
    <property type="project" value="InterPro"/>
</dbReference>
<name>A0A0A7EKJ4_9GAMM</name>
<keyword evidence="1" id="KW-0735">Signal-anchor</keyword>
<comment type="subcellular location">
    <subcellularLocation>
        <location evidence="1">Cell inner membrane</location>
        <topology evidence="1">Single-pass membrane protein</topology>
        <orientation evidence="1">Periplasmic side</orientation>
    </subcellularLocation>
</comment>
<dbReference type="GO" id="GO:0015891">
    <property type="term" value="P:siderophore transport"/>
    <property type="evidence" value="ECO:0007669"/>
    <property type="project" value="InterPro"/>
</dbReference>
<keyword evidence="1" id="KW-1003">Cell membrane</keyword>